<dbReference type="Pfam" id="PF00112">
    <property type="entry name" value="Peptidase_C1"/>
    <property type="match status" value="1"/>
</dbReference>
<feature type="domain" description="Cathepsin propeptide inhibitor" evidence="9">
    <location>
        <begin position="248"/>
        <end position="304"/>
    </location>
</feature>
<dbReference type="AlphaFoldDB" id="A0AA38MA09"/>
<dbReference type="Pfam" id="PF08246">
    <property type="entry name" value="Inhibitor_I29"/>
    <property type="match status" value="1"/>
</dbReference>
<dbReference type="PROSITE" id="PS00640">
    <property type="entry name" value="THIOL_PROTEASE_ASN"/>
    <property type="match status" value="1"/>
</dbReference>
<sequence>MLLRFIVFSLLVVWVCGDCSVTAAPVWSNTHTVKGILYIPYAEIEEPFYAWYDGPSKQSRIDYYGDMVKTYQLSTTGSYGTSLKIAPVTTEAEKNAKTCLQVNGTQDYNIKPQIILPDLTNFECTGEETIRGILTETWGLTETIGQKVNKYRMWLYYKDNPDNEDIKIAIPVRYEMRGFNSLLGSHYDHYYLEYEDFDSDPIPADTFKIDPNMTCSAFPGPGDKHIYTFNPMAEFVRPEKTTHVDFEFDKFTHKHRRRYRNETELAARKEIFRQNVRLIHAVNRQNRGYTLAVNHLADKNPAELKALRGRTYSGGYNGGAPFPYKNIKKGNLPDQWDWRLYGAVTPVKDQSVCGSCWSFGTVGTIEGALFLHNGGKLQRLSQQALIDCSWGFGNNGCDGGEDFRSYQWMLKHGGIPTEEDYGPYLGQDGYCHADKVPKVAKITGYVNVTTNDENALRLAIFKQGPISVAIDASQRTFSFYSNGVYYEPKCGNKVDELDHAVLAVGYGTINGANYWLVKNSWSNYWGNDGYVLMSSKNNNCGVMTTPTYVTM</sequence>
<keyword evidence="7" id="KW-0732">Signal</keyword>
<evidence type="ECO:0000256" key="6">
    <source>
        <dbReference type="ARBA" id="ARBA00023157"/>
    </source>
</evidence>
<evidence type="ECO:0000256" key="1">
    <source>
        <dbReference type="ARBA" id="ARBA00008455"/>
    </source>
</evidence>
<evidence type="ECO:0000313" key="10">
    <source>
        <dbReference type="EMBL" id="KAJ3648606.1"/>
    </source>
</evidence>
<evidence type="ECO:0000259" key="9">
    <source>
        <dbReference type="SMART" id="SM00848"/>
    </source>
</evidence>
<organism evidence="10 11">
    <name type="scientific">Zophobas morio</name>
    <dbReference type="NCBI Taxonomy" id="2755281"/>
    <lineage>
        <taxon>Eukaryota</taxon>
        <taxon>Metazoa</taxon>
        <taxon>Ecdysozoa</taxon>
        <taxon>Arthropoda</taxon>
        <taxon>Hexapoda</taxon>
        <taxon>Insecta</taxon>
        <taxon>Pterygota</taxon>
        <taxon>Neoptera</taxon>
        <taxon>Endopterygota</taxon>
        <taxon>Coleoptera</taxon>
        <taxon>Polyphaga</taxon>
        <taxon>Cucujiformia</taxon>
        <taxon>Tenebrionidae</taxon>
        <taxon>Zophobas</taxon>
    </lineage>
</organism>
<dbReference type="GO" id="GO:0008234">
    <property type="term" value="F:cysteine-type peptidase activity"/>
    <property type="evidence" value="ECO:0007669"/>
    <property type="project" value="UniProtKB-KW"/>
</dbReference>
<keyword evidence="11" id="KW-1185">Reference proteome</keyword>
<dbReference type="CDD" id="cd02248">
    <property type="entry name" value="Peptidase_C1A"/>
    <property type="match status" value="1"/>
</dbReference>
<evidence type="ECO:0000256" key="3">
    <source>
        <dbReference type="ARBA" id="ARBA00022801"/>
    </source>
</evidence>
<dbReference type="SMART" id="SM00848">
    <property type="entry name" value="Inhibitor_I29"/>
    <property type="match status" value="1"/>
</dbReference>
<reference evidence="10" key="1">
    <citation type="journal article" date="2023" name="G3 (Bethesda)">
        <title>Whole genome assemblies of Zophobas morio and Tenebrio molitor.</title>
        <authorList>
            <person name="Kaur S."/>
            <person name="Stinson S.A."/>
            <person name="diCenzo G.C."/>
        </authorList>
    </citation>
    <scope>NUCLEOTIDE SEQUENCE</scope>
    <source>
        <strain evidence="10">QUZm001</strain>
    </source>
</reference>
<dbReference type="InterPro" id="IPR039417">
    <property type="entry name" value="Peptidase_C1A_papain-like"/>
</dbReference>
<proteinExistence type="inferred from homology"/>
<keyword evidence="4" id="KW-0788">Thiol protease</keyword>
<keyword evidence="3" id="KW-0378">Hydrolase</keyword>
<dbReference type="PROSITE" id="PS00639">
    <property type="entry name" value="THIOL_PROTEASE_HIS"/>
    <property type="match status" value="1"/>
</dbReference>
<accession>A0AA38MA09</accession>
<comment type="similarity">
    <text evidence="1">Belongs to the peptidase C1 family.</text>
</comment>
<dbReference type="InterPro" id="IPR025660">
    <property type="entry name" value="Pept_his_AS"/>
</dbReference>
<dbReference type="InterPro" id="IPR000668">
    <property type="entry name" value="Peptidase_C1A_C"/>
</dbReference>
<dbReference type="InterPro" id="IPR013201">
    <property type="entry name" value="Prot_inhib_I29"/>
</dbReference>
<dbReference type="FunFam" id="3.90.70.10:FF:000087">
    <property type="entry name" value="Counting factor associated protein D"/>
    <property type="match status" value="1"/>
</dbReference>
<keyword evidence="2" id="KW-0645">Protease</keyword>
<dbReference type="EMBL" id="JALNTZ010000006">
    <property type="protein sequence ID" value="KAJ3648606.1"/>
    <property type="molecule type" value="Genomic_DNA"/>
</dbReference>
<dbReference type="Proteomes" id="UP001168821">
    <property type="component" value="Unassembled WGS sequence"/>
</dbReference>
<evidence type="ECO:0000313" key="11">
    <source>
        <dbReference type="Proteomes" id="UP001168821"/>
    </source>
</evidence>
<feature type="chain" id="PRO_5041222350" description="Digestive cysteine proteinase 1" evidence="7">
    <location>
        <begin position="18"/>
        <end position="551"/>
    </location>
</feature>
<gene>
    <name evidence="10" type="ORF">Zmor_020399</name>
</gene>
<dbReference type="PROSITE" id="PS00139">
    <property type="entry name" value="THIOL_PROTEASE_CYS"/>
    <property type="match status" value="1"/>
</dbReference>
<evidence type="ECO:0000256" key="4">
    <source>
        <dbReference type="ARBA" id="ARBA00022807"/>
    </source>
</evidence>
<keyword evidence="6" id="KW-1015">Disulfide bond</keyword>
<dbReference type="InterPro" id="IPR025661">
    <property type="entry name" value="Pept_asp_AS"/>
</dbReference>
<protein>
    <recommendedName>
        <fullName evidence="12">Digestive cysteine proteinase 1</fullName>
    </recommendedName>
</protein>
<evidence type="ECO:0000256" key="7">
    <source>
        <dbReference type="SAM" id="SignalP"/>
    </source>
</evidence>
<feature type="signal peptide" evidence="7">
    <location>
        <begin position="1"/>
        <end position="17"/>
    </location>
</feature>
<feature type="domain" description="Peptidase C1A papain C-terminal" evidence="8">
    <location>
        <begin position="332"/>
        <end position="550"/>
    </location>
</feature>
<dbReference type="InterPro" id="IPR013128">
    <property type="entry name" value="Peptidase_C1A"/>
</dbReference>
<dbReference type="GO" id="GO:0006508">
    <property type="term" value="P:proteolysis"/>
    <property type="evidence" value="ECO:0007669"/>
    <property type="project" value="UniProtKB-KW"/>
</dbReference>
<dbReference type="InterPro" id="IPR000169">
    <property type="entry name" value="Pept_cys_AS"/>
</dbReference>
<keyword evidence="5" id="KW-0865">Zymogen</keyword>
<evidence type="ECO:0000256" key="2">
    <source>
        <dbReference type="ARBA" id="ARBA00022670"/>
    </source>
</evidence>
<name>A0AA38MA09_9CUCU</name>
<dbReference type="Gene3D" id="3.90.70.10">
    <property type="entry name" value="Cysteine proteinases"/>
    <property type="match status" value="1"/>
</dbReference>
<dbReference type="PANTHER" id="PTHR12411">
    <property type="entry name" value="CYSTEINE PROTEASE FAMILY C1-RELATED"/>
    <property type="match status" value="1"/>
</dbReference>
<dbReference type="PRINTS" id="PR00705">
    <property type="entry name" value="PAPAIN"/>
</dbReference>
<dbReference type="SMART" id="SM00645">
    <property type="entry name" value="Pept_C1"/>
    <property type="match status" value="1"/>
</dbReference>
<evidence type="ECO:0008006" key="12">
    <source>
        <dbReference type="Google" id="ProtNLM"/>
    </source>
</evidence>
<comment type="caution">
    <text evidence="10">The sequence shown here is derived from an EMBL/GenBank/DDBJ whole genome shotgun (WGS) entry which is preliminary data.</text>
</comment>
<dbReference type="SUPFAM" id="SSF54001">
    <property type="entry name" value="Cysteine proteinases"/>
    <property type="match status" value="1"/>
</dbReference>
<dbReference type="InterPro" id="IPR038765">
    <property type="entry name" value="Papain-like_cys_pep_sf"/>
</dbReference>
<evidence type="ECO:0000256" key="5">
    <source>
        <dbReference type="ARBA" id="ARBA00023145"/>
    </source>
</evidence>
<evidence type="ECO:0000259" key="8">
    <source>
        <dbReference type="SMART" id="SM00645"/>
    </source>
</evidence>